<dbReference type="AlphaFoldDB" id="B3DVE4"/>
<gene>
    <name evidence="2" type="ordered locus">Minf_1243</name>
</gene>
<organism evidence="2 3">
    <name type="scientific">Methylacidiphilum infernorum (isolate V4)</name>
    <name type="common">Methylokorus infernorum (strain V4)</name>
    <dbReference type="NCBI Taxonomy" id="481448"/>
    <lineage>
        <taxon>Bacteria</taxon>
        <taxon>Pseudomonadati</taxon>
        <taxon>Verrucomicrobiota</taxon>
        <taxon>Methylacidiphilae</taxon>
        <taxon>Methylacidiphilales</taxon>
        <taxon>Methylacidiphilaceae</taxon>
        <taxon>Methylacidiphilum (ex Ratnadevi et al. 2023)</taxon>
    </lineage>
</organism>
<sequence>MNIVYVMSNLRIVAYLKPSCGWSNGVRAILKKYNLPYEDKDIINFPEYREEMIMKSGQPFSPCVEVNGEMLADISGQELEEWLIAKNYVQRIDQPVDVPIDQACSGEHYHSYPIRVNFEL</sequence>
<evidence type="ECO:0000313" key="2">
    <source>
        <dbReference type="EMBL" id="ACD83297.1"/>
    </source>
</evidence>
<protein>
    <submittedName>
        <fullName evidence="2">Glutaredoxin-related protein</fullName>
    </submittedName>
</protein>
<evidence type="ECO:0000259" key="1">
    <source>
        <dbReference type="Pfam" id="PF00462"/>
    </source>
</evidence>
<accession>B3DVE4</accession>
<evidence type="ECO:0000313" key="3">
    <source>
        <dbReference type="Proteomes" id="UP000009149"/>
    </source>
</evidence>
<dbReference type="EMBL" id="CP000975">
    <property type="protein sequence ID" value="ACD83297.1"/>
    <property type="molecule type" value="Genomic_DNA"/>
</dbReference>
<dbReference type="CDD" id="cd02066">
    <property type="entry name" value="GRX_family"/>
    <property type="match status" value="1"/>
</dbReference>
<dbReference type="STRING" id="481448.Minf_1243"/>
<feature type="domain" description="Glutaredoxin" evidence="1">
    <location>
        <begin position="12"/>
        <end position="70"/>
    </location>
</feature>
<dbReference type="SUPFAM" id="SSF52833">
    <property type="entry name" value="Thioredoxin-like"/>
    <property type="match status" value="1"/>
</dbReference>
<reference evidence="2 3" key="1">
    <citation type="journal article" date="2008" name="Biol. Direct">
        <title>Complete genome sequence of the extremely acidophilic methanotroph isolate V4, Methylacidiphilum infernorum, a representative of the bacterial phylum Verrucomicrobia.</title>
        <authorList>
            <person name="Hou S."/>
            <person name="Makarova K.S."/>
            <person name="Saw J.H."/>
            <person name="Senin P."/>
            <person name="Ly B.V."/>
            <person name="Zhou Z."/>
            <person name="Ren Y."/>
            <person name="Wang J."/>
            <person name="Galperin M.Y."/>
            <person name="Omelchenko M.V."/>
            <person name="Wolf Y.I."/>
            <person name="Yutin N."/>
            <person name="Koonin E.V."/>
            <person name="Stott M.B."/>
            <person name="Mountain B.W."/>
            <person name="Crowe M.A."/>
            <person name="Smirnova A.V."/>
            <person name="Dunfield P.F."/>
            <person name="Feng L."/>
            <person name="Wang L."/>
            <person name="Alam M."/>
        </authorList>
    </citation>
    <scope>NUCLEOTIDE SEQUENCE [LARGE SCALE GENOMIC DNA]</scope>
    <source>
        <strain evidence="3">Isolate V4</strain>
    </source>
</reference>
<name>B3DVE4_METI4</name>
<dbReference type="Pfam" id="PF00462">
    <property type="entry name" value="Glutaredoxin"/>
    <property type="match status" value="1"/>
</dbReference>
<dbReference type="eggNOG" id="COG0695">
    <property type="taxonomic scope" value="Bacteria"/>
</dbReference>
<proteinExistence type="predicted"/>
<dbReference type="Proteomes" id="UP000009149">
    <property type="component" value="Chromosome"/>
</dbReference>
<dbReference type="InterPro" id="IPR002109">
    <property type="entry name" value="Glutaredoxin"/>
</dbReference>
<dbReference type="KEGG" id="min:Minf_1243"/>
<dbReference type="HOGENOM" id="CLU_2118574_0_0_0"/>
<dbReference type="PROSITE" id="PS51354">
    <property type="entry name" value="GLUTAREDOXIN_2"/>
    <property type="match status" value="1"/>
</dbReference>
<dbReference type="Gene3D" id="3.40.30.10">
    <property type="entry name" value="Glutaredoxin"/>
    <property type="match status" value="1"/>
</dbReference>
<dbReference type="InterPro" id="IPR036249">
    <property type="entry name" value="Thioredoxin-like_sf"/>
</dbReference>